<evidence type="ECO:0000256" key="2">
    <source>
        <dbReference type="ARBA" id="ARBA00005695"/>
    </source>
</evidence>
<sequence length="540" mass="60459">MKTTRLTLAALIGSTMLTTAVFAADVPEGTTLADDQTYTYRVLDEYDSLDPQLLEGVDSSTVARDLFEGLYNLDAKGDIVPGVALSHEVSDDNLTYTFTLRDDAKWSDGKPVTAGDFVYAWKRAVAPETASPYAWYMELMSIDGAADIIAGEADPDTLAVKALDDTTLEVTLSKPLPYFADMVAHTTVFPAPKWAIEEHGQDWTRPGNMVSNGAYVLTEHVQKERLVRERSDTYWDNDNTVIEKVVALVIGDENQALTRYKAGELDKTDIPAGQYPNLKEELPDEAYAVPRLCNYYFSFNLSDQGPEAFKDERVRKALALAIDRDVIVDAVLKGGQFPAYNFTPAATNGFEMPDIDYADMTQAERDQMAMDLMNEAGYGKGGEPLEFSYLYNTSESHKQIAIVATQMWKQKLGAQVTLDNQEWKVFLENRGNQNYDMARGAWCGDYNEASTFLDLLASSSGYNDAKYSNDRVDELLTEAKSSHDTTPLYTEIEQILAEDMPVIPVYHYSVNMLLKDDLKGWPMENVMQKMYSKDFYKVAE</sequence>
<dbReference type="SUPFAM" id="SSF53850">
    <property type="entry name" value="Periplasmic binding protein-like II"/>
    <property type="match status" value="1"/>
</dbReference>
<dbReference type="Proteomes" id="UP000541426">
    <property type="component" value="Unassembled WGS sequence"/>
</dbReference>
<feature type="chain" id="PRO_5030819539" evidence="5">
    <location>
        <begin position="24"/>
        <end position="540"/>
    </location>
</feature>
<gene>
    <name evidence="7" type="ORF">GGQ68_003743</name>
</gene>
<evidence type="ECO:0000256" key="3">
    <source>
        <dbReference type="ARBA" id="ARBA00022448"/>
    </source>
</evidence>
<evidence type="ECO:0000256" key="4">
    <source>
        <dbReference type="ARBA" id="ARBA00022729"/>
    </source>
</evidence>
<reference evidence="7 8" key="1">
    <citation type="submission" date="2020-08" db="EMBL/GenBank/DDBJ databases">
        <title>Genomic Encyclopedia of Type Strains, Phase IV (KMG-IV): sequencing the most valuable type-strain genomes for metagenomic binning, comparative biology and taxonomic classification.</title>
        <authorList>
            <person name="Goeker M."/>
        </authorList>
    </citation>
    <scope>NUCLEOTIDE SEQUENCE [LARGE SCALE GENOMIC DNA]</scope>
    <source>
        <strain evidence="7 8">DSM 102235</strain>
    </source>
</reference>
<dbReference type="InterPro" id="IPR030678">
    <property type="entry name" value="Peptide/Ni-bd"/>
</dbReference>
<dbReference type="PANTHER" id="PTHR30290:SF10">
    <property type="entry name" value="PERIPLASMIC OLIGOPEPTIDE-BINDING PROTEIN-RELATED"/>
    <property type="match status" value="1"/>
</dbReference>
<dbReference type="Gene3D" id="3.10.105.10">
    <property type="entry name" value="Dipeptide-binding Protein, Domain 3"/>
    <property type="match status" value="1"/>
</dbReference>
<evidence type="ECO:0000256" key="1">
    <source>
        <dbReference type="ARBA" id="ARBA00004418"/>
    </source>
</evidence>
<dbReference type="Pfam" id="PF00496">
    <property type="entry name" value="SBP_bac_5"/>
    <property type="match status" value="1"/>
</dbReference>
<dbReference type="FunFam" id="3.90.76.10:FF:000001">
    <property type="entry name" value="Oligopeptide ABC transporter substrate-binding protein"/>
    <property type="match status" value="1"/>
</dbReference>
<dbReference type="GO" id="GO:0015833">
    <property type="term" value="P:peptide transport"/>
    <property type="evidence" value="ECO:0007669"/>
    <property type="project" value="TreeGrafter"/>
</dbReference>
<evidence type="ECO:0000259" key="6">
    <source>
        <dbReference type="Pfam" id="PF00496"/>
    </source>
</evidence>
<feature type="signal peptide" evidence="5">
    <location>
        <begin position="1"/>
        <end position="23"/>
    </location>
</feature>
<dbReference type="InterPro" id="IPR039424">
    <property type="entry name" value="SBP_5"/>
</dbReference>
<organism evidence="7 8">
    <name type="scientific">Sagittula marina</name>
    <dbReference type="NCBI Taxonomy" id="943940"/>
    <lineage>
        <taxon>Bacteria</taxon>
        <taxon>Pseudomonadati</taxon>
        <taxon>Pseudomonadota</taxon>
        <taxon>Alphaproteobacteria</taxon>
        <taxon>Rhodobacterales</taxon>
        <taxon>Roseobacteraceae</taxon>
        <taxon>Sagittula</taxon>
    </lineage>
</organism>
<name>A0A7W6DQL7_9RHOB</name>
<dbReference type="PIRSF" id="PIRSF002741">
    <property type="entry name" value="MppA"/>
    <property type="match status" value="1"/>
</dbReference>
<dbReference type="FunFam" id="3.10.105.10:FF:000001">
    <property type="entry name" value="Oligopeptide ABC transporter, oligopeptide-binding protein"/>
    <property type="match status" value="1"/>
</dbReference>
<dbReference type="EMBL" id="JACIEJ010000010">
    <property type="protein sequence ID" value="MBB3987396.1"/>
    <property type="molecule type" value="Genomic_DNA"/>
</dbReference>
<evidence type="ECO:0000313" key="7">
    <source>
        <dbReference type="EMBL" id="MBB3987396.1"/>
    </source>
</evidence>
<proteinExistence type="inferred from homology"/>
<dbReference type="Gene3D" id="3.40.190.10">
    <property type="entry name" value="Periplasmic binding protein-like II"/>
    <property type="match status" value="1"/>
</dbReference>
<dbReference type="RefSeq" id="WP_183968491.1">
    <property type="nucleotide sequence ID" value="NZ_BAABBZ010000011.1"/>
</dbReference>
<protein>
    <submittedName>
        <fullName evidence="7">Oligopeptide transport system substrate-binding protein</fullName>
    </submittedName>
</protein>
<evidence type="ECO:0000256" key="5">
    <source>
        <dbReference type="SAM" id="SignalP"/>
    </source>
</evidence>
<comment type="similarity">
    <text evidence="2">Belongs to the bacterial solute-binding protein 5 family.</text>
</comment>
<dbReference type="InterPro" id="IPR000914">
    <property type="entry name" value="SBP_5_dom"/>
</dbReference>
<dbReference type="GO" id="GO:0030288">
    <property type="term" value="C:outer membrane-bounded periplasmic space"/>
    <property type="evidence" value="ECO:0007669"/>
    <property type="project" value="TreeGrafter"/>
</dbReference>
<dbReference type="PANTHER" id="PTHR30290">
    <property type="entry name" value="PERIPLASMIC BINDING COMPONENT OF ABC TRANSPORTER"/>
    <property type="match status" value="1"/>
</dbReference>
<dbReference type="AlphaFoldDB" id="A0A7W6DQL7"/>
<dbReference type="InterPro" id="IPR023765">
    <property type="entry name" value="SBP_5_CS"/>
</dbReference>
<evidence type="ECO:0000313" key="8">
    <source>
        <dbReference type="Proteomes" id="UP000541426"/>
    </source>
</evidence>
<feature type="domain" description="Solute-binding protein family 5" evidence="6">
    <location>
        <begin position="79"/>
        <end position="463"/>
    </location>
</feature>
<dbReference type="Gene3D" id="3.90.76.10">
    <property type="entry name" value="Dipeptide-binding Protein, Domain 1"/>
    <property type="match status" value="1"/>
</dbReference>
<comment type="subcellular location">
    <subcellularLocation>
        <location evidence="1">Periplasm</location>
    </subcellularLocation>
</comment>
<dbReference type="GO" id="GO:0043190">
    <property type="term" value="C:ATP-binding cassette (ABC) transporter complex"/>
    <property type="evidence" value="ECO:0007669"/>
    <property type="project" value="InterPro"/>
</dbReference>
<keyword evidence="8" id="KW-1185">Reference proteome</keyword>
<dbReference type="CDD" id="cd08504">
    <property type="entry name" value="PBP2_OppA"/>
    <property type="match status" value="1"/>
</dbReference>
<keyword evidence="3" id="KW-0813">Transport</keyword>
<dbReference type="GO" id="GO:1904680">
    <property type="term" value="F:peptide transmembrane transporter activity"/>
    <property type="evidence" value="ECO:0007669"/>
    <property type="project" value="TreeGrafter"/>
</dbReference>
<accession>A0A7W6DQL7</accession>
<comment type="caution">
    <text evidence="7">The sequence shown here is derived from an EMBL/GenBank/DDBJ whole genome shotgun (WGS) entry which is preliminary data.</text>
</comment>
<dbReference type="PROSITE" id="PS01040">
    <property type="entry name" value="SBP_BACTERIAL_5"/>
    <property type="match status" value="1"/>
</dbReference>
<keyword evidence="4 5" id="KW-0732">Signal</keyword>